<evidence type="ECO:0000313" key="2">
    <source>
        <dbReference type="Proteomes" id="UP000051054"/>
    </source>
</evidence>
<accession>A0A0R1WQA9</accession>
<reference evidence="1 2" key="1">
    <citation type="journal article" date="2015" name="Genome Announc.">
        <title>Expanding the biotechnology potential of lactobacilli through comparative genomics of 213 strains and associated genera.</title>
        <authorList>
            <person name="Sun Z."/>
            <person name="Harris H.M."/>
            <person name="McCann A."/>
            <person name="Guo C."/>
            <person name="Argimon S."/>
            <person name="Zhang W."/>
            <person name="Yang X."/>
            <person name="Jeffery I.B."/>
            <person name="Cooney J.C."/>
            <person name="Kagawa T.F."/>
            <person name="Liu W."/>
            <person name="Song Y."/>
            <person name="Salvetti E."/>
            <person name="Wrobel A."/>
            <person name="Rasinkangas P."/>
            <person name="Parkhill J."/>
            <person name="Rea M.C."/>
            <person name="O'Sullivan O."/>
            <person name="Ritari J."/>
            <person name="Douillard F.P."/>
            <person name="Paul Ross R."/>
            <person name="Yang R."/>
            <person name="Briner A.E."/>
            <person name="Felis G.E."/>
            <person name="de Vos W.M."/>
            <person name="Barrangou R."/>
            <person name="Klaenhammer T.R."/>
            <person name="Caufield P.W."/>
            <person name="Cui Y."/>
            <person name="Zhang H."/>
            <person name="O'Toole P.W."/>
        </authorList>
    </citation>
    <scope>NUCLEOTIDE SEQUENCE [LARGE SCALE GENOMIC DNA]</scope>
    <source>
        <strain evidence="1 2">DSM 18933</strain>
    </source>
</reference>
<dbReference type="Gene3D" id="3.20.20.380">
    <property type="entry name" value="Copper homeostasis (CutC) domain"/>
    <property type="match status" value="1"/>
</dbReference>
<dbReference type="AlphaFoldDB" id="A0A0R1WQA9"/>
<protein>
    <recommendedName>
        <fullName evidence="3">Copper homeostasis protein cutC</fullName>
    </recommendedName>
</protein>
<organism evidence="1 2">
    <name type="scientific">Ligilactobacillus hayakitensis DSM 18933 = JCM 14209</name>
    <dbReference type="NCBI Taxonomy" id="1423755"/>
    <lineage>
        <taxon>Bacteria</taxon>
        <taxon>Bacillati</taxon>
        <taxon>Bacillota</taxon>
        <taxon>Bacilli</taxon>
        <taxon>Lactobacillales</taxon>
        <taxon>Lactobacillaceae</taxon>
        <taxon>Ligilactobacillus</taxon>
    </lineage>
</organism>
<evidence type="ECO:0000313" key="1">
    <source>
        <dbReference type="EMBL" id="KRM18372.1"/>
    </source>
</evidence>
<proteinExistence type="predicted"/>
<sequence>MLLKDFKVASMSNAINAIQNGAQRITLHNHNLTPSRGMIAEITKYAHEHRVSVNVIINQSFDTNNKLTDSDIKILETDIFECQALGVDSVEFSCFTNDSFDEDAATQLLAACGGMACNLGILNQDIPTKVLERSFEWANDNYLDRIYVDNVDQFELASKYFATEQIVLSTTKDSNLNNNSIKQIRL</sequence>
<dbReference type="EMBL" id="AZGD01000095">
    <property type="protein sequence ID" value="KRM18372.1"/>
    <property type="molecule type" value="Genomic_DNA"/>
</dbReference>
<dbReference type="STRING" id="1423755.FC40_GL001052"/>
<gene>
    <name evidence="1" type="ORF">FC40_GL001052</name>
</gene>
<evidence type="ECO:0008006" key="3">
    <source>
        <dbReference type="Google" id="ProtNLM"/>
    </source>
</evidence>
<dbReference type="PATRIC" id="fig|1423755.3.peg.1109"/>
<dbReference type="SUPFAM" id="SSF110395">
    <property type="entry name" value="CutC-like"/>
    <property type="match status" value="1"/>
</dbReference>
<dbReference type="InterPro" id="IPR036822">
    <property type="entry name" value="CutC-like_dom_sf"/>
</dbReference>
<dbReference type="eggNOG" id="COG3142">
    <property type="taxonomic scope" value="Bacteria"/>
</dbReference>
<name>A0A0R1WQA9_9LACO</name>
<keyword evidence="2" id="KW-1185">Reference proteome</keyword>
<dbReference type="Pfam" id="PF03932">
    <property type="entry name" value="CutC"/>
    <property type="match status" value="1"/>
</dbReference>
<dbReference type="RefSeq" id="WP_056938426.1">
    <property type="nucleotide sequence ID" value="NZ_AZGD01000095.1"/>
</dbReference>
<dbReference type="Proteomes" id="UP000051054">
    <property type="component" value="Unassembled WGS sequence"/>
</dbReference>
<dbReference type="InterPro" id="IPR005627">
    <property type="entry name" value="CutC-like"/>
</dbReference>
<comment type="caution">
    <text evidence="1">The sequence shown here is derived from an EMBL/GenBank/DDBJ whole genome shotgun (WGS) entry which is preliminary data.</text>
</comment>